<dbReference type="RefSeq" id="WP_123262473.1">
    <property type="nucleotide sequence ID" value="NZ_RJTX01000001.1"/>
</dbReference>
<keyword evidence="1" id="KW-0472">Membrane</keyword>
<feature type="transmembrane region" description="Helical" evidence="1">
    <location>
        <begin position="20"/>
        <end position="39"/>
    </location>
</feature>
<keyword evidence="5" id="KW-1185">Reference proteome</keyword>
<reference evidence="3 5" key="2">
    <citation type="submission" date="2019-03" db="EMBL/GenBank/DDBJ databases">
        <title>Genomic Encyclopedia of Archaeal and Bacterial Type Strains, Phase II (KMG-II): from individual species to whole genera.</title>
        <authorList>
            <person name="Goeker M."/>
        </authorList>
    </citation>
    <scope>NUCLEOTIDE SEQUENCE [LARGE SCALE GENOMIC DNA]</scope>
    <source>
        <strain evidence="3 5">DSM 15235</strain>
    </source>
</reference>
<keyword evidence="1" id="KW-1133">Transmembrane helix</keyword>
<feature type="transmembrane region" description="Helical" evidence="1">
    <location>
        <begin position="88"/>
        <end position="108"/>
    </location>
</feature>
<accession>A0A3N0W703</accession>
<evidence type="ECO:0000256" key="1">
    <source>
        <dbReference type="SAM" id="Phobius"/>
    </source>
</evidence>
<protein>
    <submittedName>
        <fullName evidence="2">Uncharacterized protein</fullName>
    </submittedName>
</protein>
<gene>
    <name evidence="3" type="ORF">BCF50_3446</name>
    <name evidence="2" type="ORF">EGI05_07910</name>
</gene>
<reference evidence="4" key="1">
    <citation type="submission" date="2018-11" db="EMBL/GenBank/DDBJ databases">
        <title>Proposal to divide the Flavobacteriaceae and reorganize its genera based on Amino Acid Identity values calculated from whole genome sequences.</title>
        <authorList>
            <person name="Nicholson A.C."/>
            <person name="Gulvik C.A."/>
            <person name="Whitney A.M."/>
            <person name="Humrighouse B.W."/>
            <person name="Bell M."/>
            <person name="Holmes B."/>
            <person name="Steigerwalt A."/>
            <person name="Villarma A."/>
            <person name="Sheth M."/>
            <person name="Batra D."/>
            <person name="Pryor J."/>
            <person name="Bernardet J.-F."/>
            <person name="Hugo C."/>
            <person name="Kampfer P."/>
            <person name="Newman J."/>
            <person name="Mcquiston J.R."/>
        </authorList>
    </citation>
    <scope>NUCLEOTIDE SEQUENCE [LARGE SCALE GENOMIC DNA]</scope>
    <source>
        <strain evidence="4">DSM 15235</strain>
    </source>
</reference>
<organism evidence="2 4">
    <name type="scientific">Chryseobacterium daecheongense</name>
    <dbReference type="NCBI Taxonomy" id="192389"/>
    <lineage>
        <taxon>Bacteria</taxon>
        <taxon>Pseudomonadati</taxon>
        <taxon>Bacteroidota</taxon>
        <taxon>Flavobacteriia</taxon>
        <taxon>Flavobacteriales</taxon>
        <taxon>Weeksellaceae</taxon>
        <taxon>Chryseobacterium group</taxon>
        <taxon>Chryseobacterium</taxon>
    </lineage>
</organism>
<feature type="transmembrane region" description="Helical" evidence="1">
    <location>
        <begin position="120"/>
        <end position="139"/>
    </location>
</feature>
<dbReference type="OrthoDB" id="1235182at2"/>
<keyword evidence="1" id="KW-0812">Transmembrane</keyword>
<proteinExistence type="predicted"/>
<evidence type="ECO:0000313" key="2">
    <source>
        <dbReference type="EMBL" id="ROI00785.1"/>
    </source>
</evidence>
<sequence>MTLLNVIWPAIYVSEEVQKFWYLIFLTIIIETITIYVFLKIGWKKSVLISIIGNLISGFLGTLVMMFAMLIGHFAIDRFLPNATFDKFNWIATYFLMCLGSVCIETFAISKIFKFSFKKLFIPLLIGNALSYSFIVFAATKENDVKQAKQKRIENVFYKPLKNNYTLLNKKDVMFYTAKIEIEYDENNKISNISYPLEIIFKYDYRDYFIDFPFELRLSTDENSSEIGNGRKIIYLDKLSDTVKVVLEQKNPDENIGWTKPIITDTLKFVRSKTE</sequence>
<evidence type="ECO:0000313" key="5">
    <source>
        <dbReference type="Proteomes" id="UP000295709"/>
    </source>
</evidence>
<evidence type="ECO:0000313" key="3">
    <source>
        <dbReference type="EMBL" id="TDX90256.1"/>
    </source>
</evidence>
<dbReference type="EMBL" id="RJTX01000001">
    <property type="protein sequence ID" value="ROI00785.1"/>
    <property type="molecule type" value="Genomic_DNA"/>
</dbReference>
<dbReference type="Proteomes" id="UP000295709">
    <property type="component" value="Unassembled WGS sequence"/>
</dbReference>
<dbReference type="EMBL" id="SOQW01000005">
    <property type="protein sequence ID" value="TDX90256.1"/>
    <property type="molecule type" value="Genomic_DNA"/>
</dbReference>
<evidence type="ECO:0000313" key="4">
    <source>
        <dbReference type="Proteomes" id="UP000269375"/>
    </source>
</evidence>
<comment type="caution">
    <text evidence="2">The sequence shown here is derived from an EMBL/GenBank/DDBJ whole genome shotgun (WGS) entry which is preliminary data.</text>
</comment>
<dbReference type="AlphaFoldDB" id="A0A3N0W703"/>
<dbReference type="Proteomes" id="UP000269375">
    <property type="component" value="Unassembled WGS sequence"/>
</dbReference>
<name>A0A3N0W703_9FLAO</name>
<feature type="transmembrane region" description="Helical" evidence="1">
    <location>
        <begin position="51"/>
        <end position="76"/>
    </location>
</feature>